<dbReference type="Proteomes" id="UP000317863">
    <property type="component" value="Unassembled WGS sequence"/>
</dbReference>
<dbReference type="OrthoDB" id="1655932at2"/>
<reference evidence="2 3" key="1">
    <citation type="submission" date="2019-02" db="EMBL/GenBank/DDBJ databases">
        <title>Peptostreptococcaceae bacterium ZHW00191 nov., a new bacterium isolated from the human gut.</title>
        <authorList>
            <person name="Zhou H.-W."/>
            <person name="Chen X.-J."/>
        </authorList>
    </citation>
    <scope>NUCLEOTIDE SEQUENCE [LARGE SCALE GENOMIC DNA]</scope>
    <source>
        <strain evidence="2 3">ZHW00191</strain>
    </source>
</reference>
<feature type="transmembrane region" description="Helical" evidence="1">
    <location>
        <begin position="64"/>
        <end position="83"/>
    </location>
</feature>
<dbReference type="InterPro" id="IPR003740">
    <property type="entry name" value="YitT"/>
</dbReference>
<comment type="caution">
    <text evidence="2">The sequence shown here is derived from an EMBL/GenBank/DDBJ whole genome shotgun (WGS) entry which is preliminary data.</text>
</comment>
<evidence type="ECO:0008006" key="4">
    <source>
        <dbReference type="Google" id="ProtNLM"/>
    </source>
</evidence>
<evidence type="ECO:0000313" key="3">
    <source>
        <dbReference type="Proteomes" id="UP000317863"/>
    </source>
</evidence>
<sequence>MNIQKYKQEAIMSSDKYLDYKRIVKIIVGNLLITSAYAFITVPNEIVNGGVTSFSMILSNMADVNITIYTNTITVILLLLYGLFLGKQFFSGSILSCIAYMIFYFTEKNRY</sequence>
<evidence type="ECO:0000313" key="2">
    <source>
        <dbReference type="EMBL" id="TQQ85442.1"/>
    </source>
</evidence>
<keyword evidence="1" id="KW-0812">Transmembrane</keyword>
<name>A0A544QXJ3_9FIRM</name>
<evidence type="ECO:0000256" key="1">
    <source>
        <dbReference type="SAM" id="Phobius"/>
    </source>
</evidence>
<accession>A0A544QXJ3</accession>
<feature type="transmembrane region" description="Helical" evidence="1">
    <location>
        <begin position="89"/>
        <end position="106"/>
    </location>
</feature>
<keyword evidence="1" id="KW-0472">Membrane</keyword>
<keyword evidence="3" id="KW-1185">Reference proteome</keyword>
<dbReference type="EMBL" id="SGJB01000002">
    <property type="protein sequence ID" value="TQQ85442.1"/>
    <property type="molecule type" value="Genomic_DNA"/>
</dbReference>
<feature type="transmembrane region" description="Helical" evidence="1">
    <location>
        <begin position="23"/>
        <end position="43"/>
    </location>
</feature>
<gene>
    <name evidence="2" type="ORF">EXD82_01465</name>
</gene>
<dbReference type="AlphaFoldDB" id="A0A544QXJ3"/>
<dbReference type="Pfam" id="PF02588">
    <property type="entry name" value="YitT_membrane"/>
    <property type="match status" value="1"/>
</dbReference>
<proteinExistence type="predicted"/>
<keyword evidence="1" id="KW-1133">Transmembrane helix</keyword>
<protein>
    <recommendedName>
        <fullName evidence="4">YitT family protein</fullName>
    </recommendedName>
</protein>
<organism evidence="2 3">
    <name type="scientific">Peptacetobacter hominis</name>
    <dbReference type="NCBI Taxonomy" id="2743610"/>
    <lineage>
        <taxon>Bacteria</taxon>
        <taxon>Bacillati</taxon>
        <taxon>Bacillota</taxon>
        <taxon>Clostridia</taxon>
        <taxon>Peptostreptococcales</taxon>
        <taxon>Peptostreptococcaceae</taxon>
        <taxon>Peptacetobacter</taxon>
    </lineage>
</organism>